<evidence type="ECO:0000256" key="5">
    <source>
        <dbReference type="ARBA" id="ARBA00023033"/>
    </source>
</evidence>
<keyword evidence="3" id="KW-0274">FAD</keyword>
<gene>
    <name evidence="8" type="ORF">BP01DRAFT_334148</name>
</gene>
<dbReference type="PRINTS" id="PR00420">
    <property type="entry name" value="RNGMNOXGNASE"/>
</dbReference>
<evidence type="ECO:0000256" key="4">
    <source>
        <dbReference type="ARBA" id="ARBA00023002"/>
    </source>
</evidence>
<dbReference type="Gene3D" id="3.50.50.60">
    <property type="entry name" value="FAD/NAD(P)-binding domain"/>
    <property type="match status" value="1"/>
</dbReference>
<keyword evidence="2" id="KW-0285">Flavoprotein</keyword>
<comment type="similarity">
    <text evidence="1">Belongs to the paxM FAD-dependent monooxygenase family.</text>
</comment>
<dbReference type="PANTHER" id="PTHR13789:SF314">
    <property type="entry name" value="FAD-BINDING DOMAIN-CONTAINING PROTEIN"/>
    <property type="match status" value="1"/>
</dbReference>
<evidence type="ECO:0000256" key="2">
    <source>
        <dbReference type="ARBA" id="ARBA00022630"/>
    </source>
</evidence>
<feature type="domain" description="FAD-binding" evidence="7">
    <location>
        <begin position="12"/>
        <end position="188"/>
    </location>
</feature>
<evidence type="ECO:0000256" key="3">
    <source>
        <dbReference type="ARBA" id="ARBA00022827"/>
    </source>
</evidence>
<keyword evidence="4" id="KW-0560">Oxidoreductase</keyword>
<evidence type="ECO:0000313" key="8">
    <source>
        <dbReference type="EMBL" id="PYH48600.1"/>
    </source>
</evidence>
<protein>
    <submittedName>
        <fullName evidence="8">FAD/NAD(P)-binding domain-containing protein</fullName>
    </submittedName>
</protein>
<organism evidence="8 9">
    <name type="scientific">Aspergillus saccharolyticus JOP 1030-1</name>
    <dbReference type="NCBI Taxonomy" id="1450539"/>
    <lineage>
        <taxon>Eukaryota</taxon>
        <taxon>Fungi</taxon>
        <taxon>Dikarya</taxon>
        <taxon>Ascomycota</taxon>
        <taxon>Pezizomycotina</taxon>
        <taxon>Eurotiomycetes</taxon>
        <taxon>Eurotiomycetidae</taxon>
        <taxon>Eurotiales</taxon>
        <taxon>Aspergillaceae</taxon>
        <taxon>Aspergillus</taxon>
        <taxon>Aspergillus subgen. Circumdati</taxon>
    </lineage>
</organism>
<evidence type="ECO:0000259" key="7">
    <source>
        <dbReference type="Pfam" id="PF01494"/>
    </source>
</evidence>
<dbReference type="GO" id="GO:0071949">
    <property type="term" value="F:FAD binding"/>
    <property type="evidence" value="ECO:0007669"/>
    <property type="project" value="InterPro"/>
</dbReference>
<dbReference type="GeneID" id="37074377"/>
<dbReference type="STRING" id="1450539.A0A318ZWX6"/>
<keyword evidence="9" id="KW-1185">Reference proteome</keyword>
<evidence type="ECO:0000256" key="1">
    <source>
        <dbReference type="ARBA" id="ARBA00007992"/>
    </source>
</evidence>
<keyword evidence="5" id="KW-0503">Monooxygenase</keyword>
<dbReference type="AlphaFoldDB" id="A0A318ZWX6"/>
<feature type="region of interest" description="Disordered" evidence="6">
    <location>
        <begin position="431"/>
        <end position="456"/>
    </location>
</feature>
<dbReference type="Pfam" id="PF01494">
    <property type="entry name" value="FAD_binding_3"/>
    <property type="match status" value="2"/>
</dbReference>
<dbReference type="SUPFAM" id="SSF51905">
    <property type="entry name" value="FAD/NAD(P)-binding domain"/>
    <property type="match status" value="1"/>
</dbReference>
<dbReference type="OrthoDB" id="40579at2759"/>
<evidence type="ECO:0000256" key="6">
    <source>
        <dbReference type="SAM" id="MobiDB-lite"/>
    </source>
</evidence>
<name>A0A318ZWX6_9EURO</name>
<dbReference type="InterPro" id="IPR050493">
    <property type="entry name" value="FAD-dep_Monooxygenase_BioMet"/>
</dbReference>
<evidence type="ECO:0000313" key="9">
    <source>
        <dbReference type="Proteomes" id="UP000248349"/>
    </source>
</evidence>
<dbReference type="InterPro" id="IPR002938">
    <property type="entry name" value="FAD-bd"/>
</dbReference>
<dbReference type="Proteomes" id="UP000248349">
    <property type="component" value="Unassembled WGS sequence"/>
</dbReference>
<dbReference type="EMBL" id="KZ821221">
    <property type="protein sequence ID" value="PYH48600.1"/>
    <property type="molecule type" value="Genomic_DNA"/>
</dbReference>
<dbReference type="SUPFAM" id="SSF54373">
    <property type="entry name" value="FAD-linked reductases, C-terminal domain"/>
    <property type="match status" value="1"/>
</dbReference>
<reference evidence="8 9" key="1">
    <citation type="submission" date="2016-12" db="EMBL/GenBank/DDBJ databases">
        <title>The genomes of Aspergillus section Nigri reveals drivers in fungal speciation.</title>
        <authorList>
            <consortium name="DOE Joint Genome Institute"/>
            <person name="Vesth T.C."/>
            <person name="Nybo J."/>
            <person name="Theobald S."/>
            <person name="Brandl J."/>
            <person name="Frisvad J.C."/>
            <person name="Nielsen K.F."/>
            <person name="Lyhne E.K."/>
            <person name="Kogle M.E."/>
            <person name="Kuo A."/>
            <person name="Riley R."/>
            <person name="Clum A."/>
            <person name="Nolan M."/>
            <person name="Lipzen A."/>
            <person name="Salamov A."/>
            <person name="Henrissat B."/>
            <person name="Wiebenga A."/>
            <person name="De Vries R.P."/>
            <person name="Grigoriev I.V."/>
            <person name="Mortensen U.H."/>
            <person name="Andersen M.R."/>
            <person name="Baker S.E."/>
        </authorList>
    </citation>
    <scope>NUCLEOTIDE SEQUENCE [LARGE SCALE GENOMIC DNA]</scope>
    <source>
        <strain evidence="8 9">JOP 1030-1</strain>
    </source>
</reference>
<proteinExistence type="inferred from homology"/>
<dbReference type="GO" id="GO:0004497">
    <property type="term" value="F:monooxygenase activity"/>
    <property type="evidence" value="ECO:0007669"/>
    <property type="project" value="UniProtKB-KW"/>
</dbReference>
<dbReference type="RefSeq" id="XP_025434582.1">
    <property type="nucleotide sequence ID" value="XM_025573149.1"/>
</dbReference>
<dbReference type="InterPro" id="IPR036188">
    <property type="entry name" value="FAD/NAD-bd_sf"/>
</dbReference>
<sequence length="456" mass="49865">MAPPTTKKTNLNIAIIGSGISGLLAARILRAQHTVTIYERTAHPIETGAAINIGPNGIAILDSVGFDRRRARAIPVARTLAYNKAGEMTADTMIDYRAEFGADWLFFHRADLRDELLRLATMEGDVDGDGDGVAARVRWGARVMDVQVGGGEGEDRQAEVVLEGGEVVKADLVIAADGIKSTLRPRILPSTPEISPIPAGSAVFRFTLTRSQAYEALGYMPENLDPAQPGCITTVFAFDDSERRVVIYPCRDFEVLNFAVIVPDSMLWASTAAQITTAGDVWSAPAEKEELLAHFEDFPEWVRCYFRAAPPTLRVWNLHRTPPLPSYINGRAVLIGDAAHAMTPHQGQGGTQAIEDAEGFRLFLGDSVTAEAVPGLLREFDRVRRPRATKIQMNNIEARARRSVQEIHRFRRFNWTYPGIVESVRLLDGEEDRGKGEDAAAAAAGGDMGEKGECKL</sequence>
<accession>A0A318ZWX6</accession>
<feature type="domain" description="FAD-binding" evidence="7">
    <location>
        <begin position="325"/>
        <end position="393"/>
    </location>
</feature>
<dbReference type="PANTHER" id="PTHR13789">
    <property type="entry name" value="MONOOXYGENASE"/>
    <property type="match status" value="1"/>
</dbReference>